<accession>A0A8J9XA27</accession>
<evidence type="ECO:0000313" key="4">
    <source>
        <dbReference type="EMBL" id="CAG9293536.1"/>
    </source>
</evidence>
<reference evidence="4" key="1">
    <citation type="submission" date="2022-02" db="EMBL/GenBank/DDBJ databases">
        <authorList>
            <person name="Giguere J D."/>
        </authorList>
    </citation>
    <scope>NUCLEOTIDE SEQUENCE</scope>
    <source>
        <strain evidence="4">CCAP 1055/1</strain>
    </source>
</reference>
<proteinExistence type="predicted"/>
<sequence length="463" mass="51514">MTALIVTMVGGLLMVGSSSSVNRPVEAFQNQRIFRTTSVTRSQRQGGLPLRMTFLSMPPSQLSSSSGEFSYQDESQSTDDDSQLLGYLPDNGSSLPPLTKSLVRKATENYIYGTIRRPITFDQLISAIEEEYRCTDVPLRVGSAFFDVSSSGEEVDESIAEVLSMAALHRIPKEITLELVAESLADASTSWVESISIFAQNGWDAVSFPKGLALRPKRKYATDLTNSPKTLFGWRQQKALVEAARRAVSHASVATAPKRRLKSRDEFLSFMATQLSATANPSKKVTKEDLLFFPRSIPMQKISFSQIAKKLKRTADRQYAMLKAQGRAGFLAYAYFNFVFYTAGILWQWRRVAPADPFSNSSVMVICLRKFGRVFGSLYILSSILKLPKLFSAVAMAPAAKLTLERAKKKLNVGDNYASALIVGLLAILWSGIVAVPFFTEYARLRRFLYLDRVVQGYVFQPV</sequence>
<feature type="transmembrane region" description="Helical" evidence="2">
    <location>
        <begin position="417"/>
        <end position="439"/>
    </location>
</feature>
<evidence type="ECO:0000256" key="3">
    <source>
        <dbReference type="SAM" id="SignalP"/>
    </source>
</evidence>
<dbReference type="Proteomes" id="UP000836788">
    <property type="component" value="Chromosome 8"/>
</dbReference>
<feature type="transmembrane region" description="Helical" evidence="2">
    <location>
        <begin position="330"/>
        <end position="349"/>
    </location>
</feature>
<keyword evidence="3" id="KW-0732">Signal</keyword>
<name>A0A8J9XA27_PHATR</name>
<keyword evidence="2" id="KW-1133">Transmembrane helix</keyword>
<keyword evidence="2" id="KW-0812">Transmembrane</keyword>
<dbReference type="AlphaFoldDB" id="A0A8J9XA27"/>
<protein>
    <submittedName>
        <fullName evidence="4">Uncharacterized protein</fullName>
    </submittedName>
</protein>
<feature type="compositionally biased region" description="Low complexity" evidence="1">
    <location>
        <begin position="58"/>
        <end position="75"/>
    </location>
</feature>
<feature type="transmembrane region" description="Helical" evidence="2">
    <location>
        <begin position="378"/>
        <end position="397"/>
    </location>
</feature>
<evidence type="ECO:0000256" key="2">
    <source>
        <dbReference type="SAM" id="Phobius"/>
    </source>
</evidence>
<organism evidence="4">
    <name type="scientific">Phaeodactylum tricornutum</name>
    <name type="common">Diatom</name>
    <dbReference type="NCBI Taxonomy" id="2850"/>
    <lineage>
        <taxon>Eukaryota</taxon>
        <taxon>Sar</taxon>
        <taxon>Stramenopiles</taxon>
        <taxon>Ochrophyta</taxon>
        <taxon>Bacillariophyta</taxon>
        <taxon>Bacillariophyceae</taxon>
        <taxon>Bacillariophycidae</taxon>
        <taxon>Naviculales</taxon>
        <taxon>Phaeodactylaceae</taxon>
        <taxon>Phaeodactylum</taxon>
    </lineage>
</organism>
<feature type="signal peptide" evidence="3">
    <location>
        <begin position="1"/>
        <end position="20"/>
    </location>
</feature>
<dbReference type="EMBL" id="OU594949">
    <property type="protein sequence ID" value="CAG9293536.1"/>
    <property type="molecule type" value="Genomic_DNA"/>
</dbReference>
<evidence type="ECO:0000256" key="1">
    <source>
        <dbReference type="SAM" id="MobiDB-lite"/>
    </source>
</evidence>
<keyword evidence="2" id="KW-0472">Membrane</keyword>
<gene>
    <name evidence="4" type="ORF">PTTT1_LOCUS51814</name>
</gene>
<feature type="chain" id="PRO_5035422158" evidence="3">
    <location>
        <begin position="21"/>
        <end position="463"/>
    </location>
</feature>
<feature type="region of interest" description="Disordered" evidence="1">
    <location>
        <begin position="58"/>
        <end position="92"/>
    </location>
</feature>